<accession>A0ABQ7JFB9</accession>
<evidence type="ECO:0000313" key="1">
    <source>
        <dbReference type="EMBL" id="KAF8822728.1"/>
    </source>
</evidence>
<sequence length="237" mass="26983">MGKFVDLAYRSEKNLSVSVKVRGKLPYPLLQILAILNETDLAENWAPLLTSAKMECRLGKASQIISQVYDYPILGQKESISYCFGVNALEEFGCVIVFCTQPPEEEFLQQACELPQKKSKMARARAADLCFLLHPRKLGNCTILEMYANFQHNIAFIPSRMIAFVVKRLVKSMFVSIAKLGKAFESSAYARRVESRPEFYSWMSDYLQKYYSKEQNEFVKCSENASLSSFDDIAAIE</sequence>
<comment type="caution">
    <text evidence="1">The sequence shown here is derived from an EMBL/GenBank/DDBJ whole genome shotgun (WGS) entry which is preliminary data.</text>
</comment>
<dbReference type="InterPro" id="IPR023393">
    <property type="entry name" value="START-like_dom_sf"/>
</dbReference>
<evidence type="ECO:0008006" key="3">
    <source>
        <dbReference type="Google" id="ProtNLM"/>
    </source>
</evidence>
<evidence type="ECO:0000313" key="2">
    <source>
        <dbReference type="Proteomes" id="UP000823046"/>
    </source>
</evidence>
<proteinExistence type="predicted"/>
<dbReference type="Gene3D" id="3.30.530.20">
    <property type="match status" value="1"/>
</dbReference>
<dbReference type="SUPFAM" id="SSF55961">
    <property type="entry name" value="Bet v1-like"/>
    <property type="match status" value="1"/>
</dbReference>
<name>A0ABQ7JFB9_9APIC</name>
<organism evidence="1 2">
    <name type="scientific">Cardiosporidium cionae</name>
    <dbReference type="NCBI Taxonomy" id="476202"/>
    <lineage>
        <taxon>Eukaryota</taxon>
        <taxon>Sar</taxon>
        <taxon>Alveolata</taxon>
        <taxon>Apicomplexa</taxon>
        <taxon>Aconoidasida</taxon>
        <taxon>Nephromycida</taxon>
        <taxon>Cardiosporidium</taxon>
    </lineage>
</organism>
<dbReference type="Proteomes" id="UP000823046">
    <property type="component" value="Unassembled WGS sequence"/>
</dbReference>
<keyword evidence="2" id="KW-1185">Reference proteome</keyword>
<dbReference type="EMBL" id="JADAQX010000028">
    <property type="protein sequence ID" value="KAF8822728.1"/>
    <property type="molecule type" value="Genomic_DNA"/>
</dbReference>
<protein>
    <recommendedName>
        <fullName evidence="3">START domain-containing protein</fullName>
    </recommendedName>
</protein>
<gene>
    <name evidence="1" type="ORF">IE077_002893</name>
</gene>
<reference evidence="1 2" key="1">
    <citation type="journal article" date="2020" name="bioRxiv">
        <title>Metabolic contributions of an alphaproteobacterial endosymbiont in the apicomplexan Cardiosporidium cionae.</title>
        <authorList>
            <person name="Hunter E.S."/>
            <person name="Paight C.J."/>
            <person name="Lane C.E."/>
        </authorList>
    </citation>
    <scope>NUCLEOTIDE SEQUENCE [LARGE SCALE GENOMIC DNA]</scope>
    <source>
        <strain evidence="1">ESH_2018</strain>
    </source>
</reference>